<keyword evidence="3" id="KW-0479">Metal-binding</keyword>
<dbReference type="Proteomes" id="UP000092462">
    <property type="component" value="Unassembled WGS sequence"/>
</dbReference>
<dbReference type="InterPro" id="IPR024607">
    <property type="entry name" value="Sulfatase_CS"/>
</dbReference>
<dbReference type="InterPro" id="IPR035874">
    <property type="entry name" value="IDS"/>
</dbReference>
<dbReference type="PROSITE" id="PS00149">
    <property type="entry name" value="SULFATASE_2"/>
    <property type="match status" value="1"/>
</dbReference>
<evidence type="ECO:0000256" key="3">
    <source>
        <dbReference type="ARBA" id="ARBA00022723"/>
    </source>
</evidence>
<dbReference type="CDD" id="cd16030">
    <property type="entry name" value="iduronate-2-sulfatase"/>
    <property type="match status" value="1"/>
</dbReference>
<dbReference type="AlphaFoldDB" id="A0A1B0DI78"/>
<dbReference type="PANTHER" id="PTHR45953:SF1">
    <property type="entry name" value="IDURONATE 2-SULFATASE"/>
    <property type="match status" value="1"/>
</dbReference>
<dbReference type="EMBL" id="AJVK01062130">
    <property type="status" value="NOT_ANNOTATED_CDS"/>
    <property type="molecule type" value="Genomic_DNA"/>
</dbReference>
<dbReference type="InterPro" id="IPR000917">
    <property type="entry name" value="Sulfatase_N"/>
</dbReference>
<dbReference type="Pfam" id="PF00884">
    <property type="entry name" value="Sulfatase"/>
    <property type="match status" value="1"/>
</dbReference>
<feature type="domain" description="Sulfatase N-terminal" evidence="7">
    <location>
        <begin position="21"/>
        <end position="369"/>
    </location>
</feature>
<keyword evidence="5" id="KW-0378">Hydrolase</keyword>
<dbReference type="SUPFAM" id="SSF53649">
    <property type="entry name" value="Alkaline phosphatase-like"/>
    <property type="match status" value="1"/>
</dbReference>
<dbReference type="PANTHER" id="PTHR45953">
    <property type="entry name" value="IDURONATE 2-SULFATASE"/>
    <property type="match status" value="1"/>
</dbReference>
<name>A0A1B0DI78_PHLPP</name>
<keyword evidence="4" id="KW-0732">Signal</keyword>
<dbReference type="GO" id="GO:0004423">
    <property type="term" value="F:iduronate-2-sulfatase activity"/>
    <property type="evidence" value="ECO:0007669"/>
    <property type="project" value="InterPro"/>
</dbReference>
<comment type="cofactor">
    <cofactor evidence="1">
        <name>Ca(2+)</name>
        <dbReference type="ChEBI" id="CHEBI:29108"/>
    </cofactor>
</comment>
<sequence>MFLVLLWSVLLFQSSVNAKYNVILIILDDMRPAIGSYGDHRAITPNIDGLLKDGFYFNRAYAQQSVCAPSRNSMLTSRRPDTLHLYDFYSYWRSFAGNYTTLPQYLKSQGYFTASIGKVFHPGITSNFTDDFPYSWTTEAYHPPTEQFMHKAVCEDSESGKLVPNLLCPVDVLSQPGHSLPDIQSVEKAKEMMRNISQPFFLAVGLHKPHIPFRFPKEFLDFHPMWKFSRPDTSYKPYDLPNVAWNPFVDVRGRHDVKKLNVSFPFGPLPKDFRAQIRRHYYASVTYIDYLIGQLISSIDRNNTIIILTGDHGWSLGEHAEWAKYSNFEVALRVPLIITTPDFRPKSKNRIDQPAELLDLFPTIVDLLDLPQVPQCTATNPIRQDLCTEGESLVPYLKNRNKRNLRKMAFSQYPRPGDYPTENPNSDKPRLEEIRIMGYSLRTHRFRYTLWIDFNPGNFTRNWDKIFGEELYDHSLDPEENINLASRTQLNDIKMYLRSILKEKFN</sequence>
<reference evidence="8" key="1">
    <citation type="submission" date="2022-08" db="UniProtKB">
        <authorList>
            <consortium name="EnsemblMetazoa"/>
        </authorList>
    </citation>
    <scope>IDENTIFICATION</scope>
    <source>
        <strain evidence="8">Israel</strain>
    </source>
</reference>
<evidence type="ECO:0000256" key="1">
    <source>
        <dbReference type="ARBA" id="ARBA00001913"/>
    </source>
</evidence>
<dbReference type="VEuPathDB" id="VectorBase:PPAI007862"/>
<keyword evidence="9" id="KW-1185">Reference proteome</keyword>
<dbReference type="InterPro" id="IPR017850">
    <property type="entry name" value="Alkaline_phosphatase_core_sf"/>
</dbReference>
<comment type="similarity">
    <text evidence="2">Belongs to the sulfatase family.</text>
</comment>
<accession>A0A1B0DI78</accession>
<proteinExistence type="inferred from homology"/>
<dbReference type="Gene3D" id="3.40.720.10">
    <property type="entry name" value="Alkaline Phosphatase, subunit A"/>
    <property type="match status" value="1"/>
</dbReference>
<dbReference type="EnsemblMetazoa" id="PPAI007862-RA">
    <property type="protein sequence ID" value="PPAI007862-PA"/>
    <property type="gene ID" value="PPAI007862"/>
</dbReference>
<evidence type="ECO:0000256" key="5">
    <source>
        <dbReference type="ARBA" id="ARBA00022801"/>
    </source>
</evidence>
<keyword evidence="6" id="KW-0106">Calcium</keyword>
<evidence type="ECO:0000256" key="2">
    <source>
        <dbReference type="ARBA" id="ARBA00008779"/>
    </source>
</evidence>
<dbReference type="VEuPathDB" id="VectorBase:PPAPM1_011049"/>
<protein>
    <recommendedName>
        <fullName evidence="7">Sulfatase N-terminal domain-containing protein</fullName>
    </recommendedName>
</protein>
<evidence type="ECO:0000256" key="4">
    <source>
        <dbReference type="ARBA" id="ARBA00022729"/>
    </source>
</evidence>
<evidence type="ECO:0000313" key="8">
    <source>
        <dbReference type="EnsemblMetazoa" id="PPAI007862-PA"/>
    </source>
</evidence>
<evidence type="ECO:0000313" key="9">
    <source>
        <dbReference type="Proteomes" id="UP000092462"/>
    </source>
</evidence>
<organism evidence="8 9">
    <name type="scientific">Phlebotomus papatasi</name>
    <name type="common">Sandfly</name>
    <dbReference type="NCBI Taxonomy" id="29031"/>
    <lineage>
        <taxon>Eukaryota</taxon>
        <taxon>Metazoa</taxon>
        <taxon>Ecdysozoa</taxon>
        <taxon>Arthropoda</taxon>
        <taxon>Hexapoda</taxon>
        <taxon>Insecta</taxon>
        <taxon>Pterygota</taxon>
        <taxon>Neoptera</taxon>
        <taxon>Endopterygota</taxon>
        <taxon>Diptera</taxon>
        <taxon>Nematocera</taxon>
        <taxon>Psychodoidea</taxon>
        <taxon>Psychodidae</taxon>
        <taxon>Phlebotomus</taxon>
        <taxon>Phlebotomus</taxon>
    </lineage>
</organism>
<dbReference type="GO" id="GO:0046872">
    <property type="term" value="F:metal ion binding"/>
    <property type="evidence" value="ECO:0007669"/>
    <property type="project" value="UniProtKB-KW"/>
</dbReference>
<evidence type="ECO:0000256" key="6">
    <source>
        <dbReference type="ARBA" id="ARBA00022837"/>
    </source>
</evidence>
<evidence type="ECO:0000259" key="7">
    <source>
        <dbReference type="Pfam" id="PF00884"/>
    </source>
</evidence>
<dbReference type="GO" id="GO:0005737">
    <property type="term" value="C:cytoplasm"/>
    <property type="evidence" value="ECO:0007669"/>
    <property type="project" value="TreeGrafter"/>
</dbReference>